<evidence type="ECO:0000313" key="2">
    <source>
        <dbReference type="EMBL" id="EEO29191.1"/>
    </source>
</evidence>
<dbReference type="Pfam" id="PF00535">
    <property type="entry name" value="Glycos_transf_2"/>
    <property type="match status" value="1"/>
</dbReference>
<dbReference type="AlphaFoldDB" id="C3X7L5"/>
<keyword evidence="3" id="KW-1185">Reference proteome</keyword>
<dbReference type="HOGENOM" id="CLU_2288725_0_0_4"/>
<reference evidence="2 3" key="1">
    <citation type="submission" date="2009-02" db="EMBL/GenBank/DDBJ databases">
        <title>The Genome Sequence of Oxalobacter formigenes OXCC13.</title>
        <authorList>
            <consortium name="The Broad Institute Genome Sequencing Platform"/>
            <person name="Ward D."/>
            <person name="Young S.K."/>
            <person name="Kodira C.D."/>
            <person name="Zeng Q."/>
            <person name="Koehrsen M."/>
            <person name="Alvarado L."/>
            <person name="Berlin A."/>
            <person name="Borenstein D."/>
            <person name="Chen Z."/>
            <person name="Engels R."/>
            <person name="Freedman E."/>
            <person name="Gellesch M."/>
            <person name="Goldberg J."/>
            <person name="Griggs A."/>
            <person name="Gujja S."/>
            <person name="Heiman D."/>
            <person name="Hepburn T."/>
            <person name="Howarth C."/>
            <person name="Jen D."/>
            <person name="Larson L."/>
            <person name="Lewis B."/>
            <person name="Mehta T."/>
            <person name="Park D."/>
            <person name="Pearson M."/>
            <person name="Roberts A."/>
            <person name="Saif S."/>
            <person name="Shea T."/>
            <person name="Shenoy N."/>
            <person name="Sisk P."/>
            <person name="Stolte C."/>
            <person name="Sykes S."/>
            <person name="Walk T."/>
            <person name="White J."/>
            <person name="Yandava C."/>
            <person name="Allison M.J."/>
            <person name="Lander E."/>
            <person name="Nusbaum C."/>
            <person name="Galagan J."/>
            <person name="Birren B."/>
        </authorList>
    </citation>
    <scope>NUCLEOTIDE SEQUENCE [LARGE SCALE GENOMIC DNA]</scope>
    <source>
        <strain evidence="2 3">OXCC13</strain>
    </source>
</reference>
<dbReference type="Gene3D" id="3.90.550.10">
    <property type="entry name" value="Spore Coat Polysaccharide Biosynthesis Protein SpsA, Chain A"/>
    <property type="match status" value="1"/>
</dbReference>
<dbReference type="EMBL" id="GG658170">
    <property type="protein sequence ID" value="EEO29191.1"/>
    <property type="molecule type" value="Genomic_DNA"/>
</dbReference>
<dbReference type="InterPro" id="IPR029044">
    <property type="entry name" value="Nucleotide-diphossugar_trans"/>
</dbReference>
<feature type="domain" description="Glycosyltransferase 2-like" evidence="1">
    <location>
        <begin position="4"/>
        <end position="43"/>
    </location>
</feature>
<proteinExistence type="predicted"/>
<evidence type="ECO:0000259" key="1">
    <source>
        <dbReference type="Pfam" id="PF00535"/>
    </source>
</evidence>
<gene>
    <name evidence="2" type="ORF">OFBG_00219</name>
</gene>
<name>C3X7L5_OXAFO</name>
<organism evidence="2 3">
    <name type="scientific">Oxalobacter formigenes OXCC13</name>
    <dbReference type="NCBI Taxonomy" id="556269"/>
    <lineage>
        <taxon>Bacteria</taxon>
        <taxon>Pseudomonadati</taxon>
        <taxon>Pseudomonadota</taxon>
        <taxon>Betaproteobacteria</taxon>
        <taxon>Burkholderiales</taxon>
        <taxon>Oxalobacteraceae</taxon>
        <taxon>Oxalobacter</taxon>
    </lineage>
</organism>
<evidence type="ECO:0000313" key="3">
    <source>
        <dbReference type="Proteomes" id="UP000005089"/>
    </source>
</evidence>
<sequence length="101" mass="11582">MKRSVILIAKNESANILECLDSVKFADEWIIVDSGSNDDTVRLSLKRTGPVSVHKKTGLWMRQQVTGFYPLTQTNASLPSSPMKFFMLYTRPIRWMLMKSQ</sequence>
<dbReference type="SUPFAM" id="SSF53448">
    <property type="entry name" value="Nucleotide-diphospho-sugar transferases"/>
    <property type="match status" value="1"/>
</dbReference>
<dbReference type="Proteomes" id="UP000005089">
    <property type="component" value="Unassembled WGS sequence"/>
</dbReference>
<accession>C3X7L5</accession>
<protein>
    <recommendedName>
        <fullName evidence="1">Glycosyltransferase 2-like domain-containing protein</fullName>
    </recommendedName>
</protein>
<dbReference type="InterPro" id="IPR001173">
    <property type="entry name" value="Glyco_trans_2-like"/>
</dbReference>